<feature type="region of interest" description="Disordered" evidence="2">
    <location>
        <begin position="1"/>
        <end position="40"/>
    </location>
</feature>
<feature type="compositionally biased region" description="Basic and acidic residues" evidence="2">
    <location>
        <begin position="288"/>
        <end position="300"/>
    </location>
</feature>
<evidence type="ECO:0000256" key="2">
    <source>
        <dbReference type="SAM" id="MobiDB-lite"/>
    </source>
</evidence>
<keyword evidence="4" id="KW-1185">Reference proteome</keyword>
<dbReference type="STRING" id="1336337.A0A3N4JJU0"/>
<reference evidence="3 4" key="1">
    <citation type="journal article" date="2018" name="Nat. Ecol. Evol.">
        <title>Pezizomycetes genomes reveal the molecular basis of ectomycorrhizal truffle lifestyle.</title>
        <authorList>
            <person name="Murat C."/>
            <person name="Payen T."/>
            <person name="Noel B."/>
            <person name="Kuo A."/>
            <person name="Morin E."/>
            <person name="Chen J."/>
            <person name="Kohler A."/>
            <person name="Krizsan K."/>
            <person name="Balestrini R."/>
            <person name="Da Silva C."/>
            <person name="Montanini B."/>
            <person name="Hainaut M."/>
            <person name="Levati E."/>
            <person name="Barry K.W."/>
            <person name="Belfiori B."/>
            <person name="Cichocki N."/>
            <person name="Clum A."/>
            <person name="Dockter R.B."/>
            <person name="Fauchery L."/>
            <person name="Guy J."/>
            <person name="Iotti M."/>
            <person name="Le Tacon F."/>
            <person name="Lindquist E.A."/>
            <person name="Lipzen A."/>
            <person name="Malagnac F."/>
            <person name="Mello A."/>
            <person name="Molinier V."/>
            <person name="Miyauchi S."/>
            <person name="Poulain J."/>
            <person name="Riccioni C."/>
            <person name="Rubini A."/>
            <person name="Sitrit Y."/>
            <person name="Splivallo R."/>
            <person name="Traeger S."/>
            <person name="Wang M."/>
            <person name="Zifcakova L."/>
            <person name="Wipf D."/>
            <person name="Zambonelli A."/>
            <person name="Paolocci F."/>
            <person name="Nowrousian M."/>
            <person name="Ottonello S."/>
            <person name="Baldrian P."/>
            <person name="Spatafora J.W."/>
            <person name="Henrissat B."/>
            <person name="Nagy L.G."/>
            <person name="Aury J.M."/>
            <person name="Wincker P."/>
            <person name="Grigoriev I.V."/>
            <person name="Bonfante P."/>
            <person name="Martin F.M."/>
        </authorList>
    </citation>
    <scope>NUCLEOTIDE SEQUENCE [LARGE SCALE GENOMIC DNA]</scope>
    <source>
        <strain evidence="3 4">120613-1</strain>
    </source>
</reference>
<name>A0A3N4JJU0_9PEZI</name>
<dbReference type="PANTHER" id="PTHR34598">
    <property type="entry name" value="BLL6449 PROTEIN"/>
    <property type="match status" value="1"/>
</dbReference>
<feature type="compositionally biased region" description="Polar residues" evidence="2">
    <location>
        <begin position="1"/>
        <end position="20"/>
    </location>
</feature>
<evidence type="ECO:0008006" key="5">
    <source>
        <dbReference type="Google" id="ProtNLM"/>
    </source>
</evidence>
<feature type="compositionally biased region" description="Low complexity" evidence="2">
    <location>
        <begin position="21"/>
        <end position="31"/>
    </location>
</feature>
<protein>
    <recommendedName>
        <fullName evidence="5">Methyltransferase</fullName>
    </recommendedName>
</protein>
<dbReference type="GO" id="GO:0016491">
    <property type="term" value="F:oxidoreductase activity"/>
    <property type="evidence" value="ECO:0007669"/>
    <property type="project" value="InterPro"/>
</dbReference>
<evidence type="ECO:0000313" key="3">
    <source>
        <dbReference type="EMBL" id="RPA98519.1"/>
    </source>
</evidence>
<dbReference type="NCBIfam" id="NF041278">
    <property type="entry name" value="CmcJ_NvfI_EfuI"/>
    <property type="match status" value="1"/>
</dbReference>
<feature type="region of interest" description="Disordered" evidence="2">
    <location>
        <begin position="275"/>
        <end position="301"/>
    </location>
</feature>
<proteinExistence type="inferred from homology"/>
<gene>
    <name evidence="3" type="ORF">L873DRAFT_1808151</name>
</gene>
<comment type="similarity">
    <text evidence="1">Belongs to the asaB hydroxylase/desaturase family.</text>
</comment>
<evidence type="ECO:0000313" key="4">
    <source>
        <dbReference type="Proteomes" id="UP000276215"/>
    </source>
</evidence>
<dbReference type="AlphaFoldDB" id="A0A3N4JJU0"/>
<dbReference type="PANTHER" id="PTHR34598:SF1">
    <property type="entry name" value="PUTATIVE (AFU_ORTHOLOGUE AFUA_3G13140)-RELATED"/>
    <property type="match status" value="1"/>
</dbReference>
<accession>A0A3N4JJU0</accession>
<evidence type="ECO:0000256" key="1">
    <source>
        <dbReference type="ARBA" id="ARBA00023604"/>
    </source>
</evidence>
<dbReference type="EMBL" id="ML120395">
    <property type="protein sequence ID" value="RPA98519.1"/>
    <property type="molecule type" value="Genomic_DNA"/>
</dbReference>
<organism evidence="3 4">
    <name type="scientific">Choiromyces venosus 120613-1</name>
    <dbReference type="NCBI Taxonomy" id="1336337"/>
    <lineage>
        <taxon>Eukaryota</taxon>
        <taxon>Fungi</taxon>
        <taxon>Dikarya</taxon>
        <taxon>Ascomycota</taxon>
        <taxon>Pezizomycotina</taxon>
        <taxon>Pezizomycetes</taxon>
        <taxon>Pezizales</taxon>
        <taxon>Tuberaceae</taxon>
        <taxon>Choiromyces</taxon>
    </lineage>
</organism>
<dbReference type="OrthoDB" id="412788at2759"/>
<dbReference type="Proteomes" id="UP000276215">
    <property type="component" value="Unassembled WGS sequence"/>
</dbReference>
<feature type="region of interest" description="Disordered" evidence="2">
    <location>
        <begin position="52"/>
        <end position="74"/>
    </location>
</feature>
<sequence>MSTSVLNPQDTTPAYSSHQSTTTTPATTTATRPPPSGDVRATLNFYKPSTTTGEAPYHYVHDPPPGVPKSSFATGPHEVLIRDLRGQESAFKLDTQAFQPVPSTPSSEKLFTDEAAVTSTYYDEVRKLLLDTLPGAKEVMIFDHTIRRTTPDAPRTPVFVVHVDQTHEAGYKRVQRHASADTIKEVLENGVRARIINVWRPIGGPVYKHPLALADSRSVPEDEVVSVRHIYPDHEGATMGVKFGGESQKWWYWSGMGVDDVVLIKCWDSDTVVGGGAEGKKGRTPHAAFEHPGSREEDPGRASIEVRCLVIG</sequence>
<dbReference type="InterPro" id="IPR044053">
    <property type="entry name" value="AsaB-like"/>
</dbReference>